<evidence type="ECO:0000313" key="2">
    <source>
        <dbReference type="Ensembl" id="ENSPNYP00000029528.1"/>
    </source>
</evidence>
<dbReference type="InterPro" id="IPR039584">
    <property type="entry name" value="HSF2BP"/>
</dbReference>
<evidence type="ECO:0000256" key="1">
    <source>
        <dbReference type="SAM" id="Coils"/>
    </source>
</evidence>
<dbReference type="InterPro" id="IPR011989">
    <property type="entry name" value="ARM-like"/>
</dbReference>
<dbReference type="GO" id="GO:0005829">
    <property type="term" value="C:cytosol"/>
    <property type="evidence" value="ECO:0007669"/>
    <property type="project" value="TreeGrafter"/>
</dbReference>
<dbReference type="GeneTree" id="ENSGT00390000008490"/>
<dbReference type="PANTHER" id="PTHR15434:SF2">
    <property type="entry name" value="HEAT SHOCK FACTOR 2-BINDING PROTEIN"/>
    <property type="match status" value="1"/>
</dbReference>
<dbReference type="STRING" id="303518.ENSPNYP00000029528"/>
<dbReference type="Gene3D" id="1.25.10.10">
    <property type="entry name" value="Leucine-rich Repeat Variant"/>
    <property type="match status" value="1"/>
</dbReference>
<dbReference type="AlphaFoldDB" id="A0A3B4H7P4"/>
<sequence length="356" mass="39871">MSASVAKKDAVFFYLFFFQGGFIRVRKRDLEKLTTEVMQLREFLPRVVNGDLMEIISALKLCVCLVKEQMRQECLHLQSRLDAVQTESQKEKEEKLLLREQLWQSRVELQQQADFCSGLGSAACSLLWSCSAKEDTVSLWLGKLQAFLAVAAQTLESFVTSLDEEEKSQTEDYNSHEHQFVLAVAGTITNVAAVTQGRDFLSSSAHVLLDTLMKLLKLMKPGVFPRLKVLMLMALYNVSISLKGLKYLSENQGILPLIWSLLDDGHWEVCLHSLRLLQSMLLEDDVLLLLGSSLLDPDLCAGVSRLAASTQPSLRLTALQTLEDLQALQQVPQYDEPCFPALAVIVFTTLTLSGQK</sequence>
<keyword evidence="1" id="KW-0175">Coiled coil</keyword>
<organism evidence="2">
    <name type="scientific">Pundamilia nyererei</name>
    <dbReference type="NCBI Taxonomy" id="303518"/>
    <lineage>
        <taxon>Eukaryota</taxon>
        <taxon>Metazoa</taxon>
        <taxon>Chordata</taxon>
        <taxon>Craniata</taxon>
        <taxon>Vertebrata</taxon>
        <taxon>Euteleostomi</taxon>
        <taxon>Actinopterygii</taxon>
        <taxon>Neopterygii</taxon>
        <taxon>Teleostei</taxon>
        <taxon>Neoteleostei</taxon>
        <taxon>Acanthomorphata</taxon>
        <taxon>Ovalentaria</taxon>
        <taxon>Cichlomorphae</taxon>
        <taxon>Cichliformes</taxon>
        <taxon>Cichlidae</taxon>
        <taxon>African cichlids</taxon>
        <taxon>Pseudocrenilabrinae</taxon>
        <taxon>Haplochromini</taxon>
        <taxon>Pundamilia</taxon>
    </lineage>
</organism>
<protein>
    <submittedName>
        <fullName evidence="2">Heat shock transcription factor 2 binding protein</fullName>
    </submittedName>
</protein>
<dbReference type="Ensembl" id="ENSPNYT00000030245.1">
    <property type="protein sequence ID" value="ENSPNYP00000029528.1"/>
    <property type="gene ID" value="ENSPNYG00000022241.1"/>
</dbReference>
<feature type="coiled-coil region" evidence="1">
    <location>
        <begin position="67"/>
        <end position="101"/>
    </location>
</feature>
<name>A0A3B4H7P4_9CICH</name>
<proteinExistence type="predicted"/>
<dbReference type="SUPFAM" id="SSF48371">
    <property type="entry name" value="ARM repeat"/>
    <property type="match status" value="1"/>
</dbReference>
<dbReference type="PANTHER" id="PTHR15434">
    <property type="entry name" value="HEAT SHOCK FACTOR 2-BINDING PROTEIN"/>
    <property type="match status" value="1"/>
</dbReference>
<accession>A0A3B4H7P4</accession>
<dbReference type="InterPro" id="IPR016024">
    <property type="entry name" value="ARM-type_fold"/>
</dbReference>
<reference evidence="2" key="1">
    <citation type="submission" date="2023-09" db="UniProtKB">
        <authorList>
            <consortium name="Ensembl"/>
        </authorList>
    </citation>
    <scope>IDENTIFICATION</scope>
</reference>